<dbReference type="Pfam" id="PF24966">
    <property type="entry name" value="Ig_TR130_2nd"/>
    <property type="match status" value="1"/>
</dbReference>
<gene>
    <name evidence="8" type="ORF">HG535_0B01860</name>
</gene>
<keyword evidence="3" id="KW-0333">Golgi apparatus</keyword>
<reference evidence="8 9" key="1">
    <citation type="submission" date="2020-07" db="EMBL/GenBank/DDBJ databases">
        <title>The yeast mating-type switching endonuclease HO is a domesticated member of an unorthodox homing genetic element family.</title>
        <authorList>
            <person name="Coughlan A.Y."/>
            <person name="Lombardi L."/>
            <person name="Braun-Galleani S."/>
            <person name="Martos A.R."/>
            <person name="Galeote V."/>
            <person name="Bigey F."/>
            <person name="Dequin S."/>
            <person name="Byrne K.P."/>
            <person name="Wolfe K.H."/>
        </authorList>
    </citation>
    <scope>NUCLEOTIDE SEQUENCE [LARGE SCALE GENOMIC DNA]</scope>
    <source>
        <strain evidence="8 9">NRRL Y-6702</strain>
    </source>
</reference>
<feature type="domain" description="Trs130 NTS" evidence="7">
    <location>
        <begin position="306"/>
        <end position="531"/>
    </location>
</feature>
<evidence type="ECO:0000259" key="4">
    <source>
        <dbReference type="Pfam" id="PF12584"/>
    </source>
</evidence>
<evidence type="ECO:0000256" key="1">
    <source>
        <dbReference type="ARBA" id="ARBA00004555"/>
    </source>
</evidence>
<dbReference type="PANTHER" id="PTHR13251">
    <property type="entry name" value="EPILEPSY HOLOPROSENCEPHALY CANDIDATE 1/TMEM1"/>
    <property type="match status" value="1"/>
</dbReference>
<evidence type="ECO:0000259" key="7">
    <source>
        <dbReference type="Pfam" id="PF24967"/>
    </source>
</evidence>
<dbReference type="GeneID" id="59234809"/>
<evidence type="ECO:0000313" key="9">
    <source>
        <dbReference type="Proteomes" id="UP000509704"/>
    </source>
</evidence>
<sequence length="1095" mass="128295">MEAPFISPAVSISYFDPFEVFENVKEEFLDSIPFKNVHWKPPHGTVRTIETLAVNLKNESKSEDNGIYQHMHFIRFIVVNCISMDEYRAKVRPLIRQWLPVDEALAYRTNILRSPMPLVLFYSNSEVVDSSLFKTTPLLNKLNKDFPSVKVLELRSVYKSPQEKKEFWNQLSGQLKMLVLSIFYQRLTHYQKELEHLGEKIENFDNELLLREKLVELYLALNMHDQVIDLLNSIEKKVVPHLKTELPNGYLDGSHGILQESSPDYYFIGTMLKGKKLTKLRFYRYFFVRKLELQLKGDSTTVKVLTVHKLLRDFLYKMETIFKNDSYWLQFKYEFLCQAYECLPTENLMETRGEVLLSKRDCWIEGVQSCTNFKLASKIFPESKITYKFDKFKDTFSTEEVYHENYLKLTKEIMSIYNNCEGKRQRMVDILFIEIGNFHYQRGEYEEAVSIFLSCHEYYTQSKWLFIGKNILQTFINSLIKCPLITELIIEGEAVPVSTILSNALLHILKISDDYDEKKKWCNQFFTIQQKESVRLLYPMDDLLNVVLTNTVYLTAPNTYAMDIHIDNHGIPKEIEVETMKLILKNSNDDFVFFEACEISINEYQKSYTLKSKNVRFGTFLPVSFEVNTGNTIFTRQFSNEDKNEIFLHPLYDPTGVSFTISEARELNLEENKLEISFRNIDKTETFDLEVFVPRIGIPPRSSVSFSTDEDVHSFKVSSRNLHQKITYYMKDPRTSFELNTRLSFVKKDCTQRYSEERIFLIECYLPVSVSVEDIFKRDLFIFKFLLNSSTFEEPIILHSSKLLPPKDIDHYEISGEYSPESLKYLTADPNEYCLNCYQIRTPKRYDPADIFHLAVSYNTLKEQLDQLVTDAVLVQGNIKWHSHFEVWKSFWEYFVLPKLQYDYNSFQRSWLIILTKGSFEMKDLLHHVEKLSMGDVVANGMIDCLERIINGVQLSEIDISGYAKNLATRTLIVPVQMPKVEHLFYLEIIKGDDQPSHEVGMPLPVKIKIDRAVEKWGKTESFGSFVFEIINSNEWLVHGKKRLLLLTTYTELEIDIIPLKKGYLSFPRVEITNVDCDELARIDNSNISETILVL</sequence>
<evidence type="ECO:0008006" key="10">
    <source>
        <dbReference type="Google" id="ProtNLM"/>
    </source>
</evidence>
<keyword evidence="2" id="KW-0813">Transport</keyword>
<organism evidence="8 9">
    <name type="scientific">Zygotorulaspora mrakii</name>
    <name type="common">Zygosaccharomyces mrakii</name>
    <dbReference type="NCBI Taxonomy" id="42260"/>
    <lineage>
        <taxon>Eukaryota</taxon>
        <taxon>Fungi</taxon>
        <taxon>Dikarya</taxon>
        <taxon>Ascomycota</taxon>
        <taxon>Saccharomycotina</taxon>
        <taxon>Saccharomycetes</taxon>
        <taxon>Saccharomycetales</taxon>
        <taxon>Saccharomycetaceae</taxon>
        <taxon>Zygotorulaspora</taxon>
    </lineage>
</organism>
<dbReference type="InterPro" id="IPR056913">
    <property type="entry name" value="TRAPPC10/Trs130_N"/>
</dbReference>
<dbReference type="AlphaFoldDB" id="A0A7H9AXK3"/>
<dbReference type="KEGG" id="zmk:HG535_0B01860"/>
<dbReference type="RefSeq" id="XP_037142876.1">
    <property type="nucleotide sequence ID" value="XM_037286981.1"/>
</dbReference>
<dbReference type="OrthoDB" id="10256906at2759"/>
<dbReference type="PANTHER" id="PTHR13251:SF3">
    <property type="entry name" value="TRAFFICKING PROTEIN PARTICLE COMPLEX SUBUNIT 10"/>
    <property type="match status" value="1"/>
</dbReference>
<dbReference type="InterPro" id="IPR056915">
    <property type="entry name" value="Ig_TR130_2nd"/>
</dbReference>
<name>A0A7H9AXK3_ZYGMR</name>
<dbReference type="GO" id="GO:0005829">
    <property type="term" value="C:cytosol"/>
    <property type="evidence" value="ECO:0007669"/>
    <property type="project" value="GOC"/>
</dbReference>
<evidence type="ECO:0000256" key="2">
    <source>
        <dbReference type="ARBA" id="ARBA00022448"/>
    </source>
</evidence>
<evidence type="ECO:0000259" key="6">
    <source>
        <dbReference type="Pfam" id="PF24966"/>
    </source>
</evidence>
<accession>A0A7H9AXK3</accession>
<proteinExistence type="predicted"/>
<protein>
    <recommendedName>
        <fullName evidence="10">Trafficking protein particle complex subunit 11 domain-containing protein</fullName>
    </recommendedName>
</protein>
<keyword evidence="9" id="KW-1185">Reference proteome</keyword>
<dbReference type="Pfam" id="PF24967">
    <property type="entry name" value="NTS_TR130"/>
    <property type="match status" value="1"/>
</dbReference>
<dbReference type="InterPro" id="IPR045126">
    <property type="entry name" value="TRAPPC10/Trs130"/>
</dbReference>
<dbReference type="Pfam" id="PF12584">
    <property type="entry name" value="TRAPPC10"/>
    <property type="match status" value="1"/>
</dbReference>
<feature type="domain" description="TRAPPC10/Trs130 C-terminal" evidence="4">
    <location>
        <begin position="975"/>
        <end position="1076"/>
    </location>
</feature>
<evidence type="ECO:0000256" key="3">
    <source>
        <dbReference type="ARBA" id="ARBA00023034"/>
    </source>
</evidence>
<dbReference type="GO" id="GO:0034498">
    <property type="term" value="P:early endosome to Golgi transport"/>
    <property type="evidence" value="ECO:0007669"/>
    <property type="project" value="TreeGrafter"/>
</dbReference>
<feature type="domain" description="TRAPPC10/Trs130 N-terminal" evidence="5">
    <location>
        <begin position="10"/>
        <end position="228"/>
    </location>
</feature>
<dbReference type="Pfam" id="PF23036">
    <property type="entry name" value="TRAPPC10_1st"/>
    <property type="match status" value="1"/>
</dbReference>
<dbReference type="GO" id="GO:1990071">
    <property type="term" value="C:TRAPPII protein complex"/>
    <property type="evidence" value="ECO:0007669"/>
    <property type="project" value="InterPro"/>
</dbReference>
<comment type="subcellular location">
    <subcellularLocation>
        <location evidence="1">Golgi apparatus</location>
    </subcellularLocation>
</comment>
<dbReference type="Proteomes" id="UP000509704">
    <property type="component" value="Chromosome 2"/>
</dbReference>
<evidence type="ECO:0000313" key="8">
    <source>
        <dbReference type="EMBL" id="QLG71148.1"/>
    </source>
</evidence>
<feature type="domain" description="Trs130 second Ig-like" evidence="6">
    <location>
        <begin position="672"/>
        <end position="766"/>
    </location>
</feature>
<dbReference type="InterPro" id="IPR022233">
    <property type="entry name" value="TRAPPC10/Trs130_C"/>
</dbReference>
<dbReference type="GO" id="GO:0006891">
    <property type="term" value="P:intra-Golgi vesicle-mediated transport"/>
    <property type="evidence" value="ECO:0007669"/>
    <property type="project" value="TreeGrafter"/>
</dbReference>
<evidence type="ECO:0000259" key="5">
    <source>
        <dbReference type="Pfam" id="PF23036"/>
    </source>
</evidence>
<dbReference type="EMBL" id="CP058605">
    <property type="protein sequence ID" value="QLG71148.1"/>
    <property type="molecule type" value="Genomic_DNA"/>
</dbReference>
<dbReference type="InterPro" id="IPR056916">
    <property type="entry name" value="NTS_TR130"/>
</dbReference>